<dbReference type="InterPro" id="IPR010231">
    <property type="entry name" value="SUF_FeS_clus_asmbl_SufB"/>
</dbReference>
<evidence type="ECO:0000313" key="5">
    <source>
        <dbReference type="Proteomes" id="UP000422569"/>
    </source>
</evidence>
<dbReference type="Pfam" id="PF19295">
    <property type="entry name" value="SufBD_N"/>
    <property type="match status" value="1"/>
</dbReference>
<evidence type="ECO:0000259" key="2">
    <source>
        <dbReference type="Pfam" id="PF01458"/>
    </source>
</evidence>
<organism evidence="4 5">
    <name type="scientific">Methylocystis parvus</name>
    <dbReference type="NCBI Taxonomy" id="134"/>
    <lineage>
        <taxon>Bacteria</taxon>
        <taxon>Pseudomonadati</taxon>
        <taxon>Pseudomonadota</taxon>
        <taxon>Alphaproteobacteria</taxon>
        <taxon>Hyphomicrobiales</taxon>
        <taxon>Methylocystaceae</taxon>
        <taxon>Methylocystis</taxon>
    </lineage>
</organism>
<dbReference type="KEGG" id="mpar:F7D14_15305"/>
<evidence type="ECO:0000313" key="4">
    <source>
        <dbReference type="EMBL" id="QGM98711.1"/>
    </source>
</evidence>
<dbReference type="InterPro" id="IPR045595">
    <property type="entry name" value="SufBD_N"/>
</dbReference>
<dbReference type="EMBL" id="CP044331">
    <property type="protein sequence ID" value="QGM98711.1"/>
    <property type="molecule type" value="Genomic_DNA"/>
</dbReference>
<dbReference type="PANTHER" id="PTHR30508:SF1">
    <property type="entry name" value="UPF0051 PROTEIN ABCI8, CHLOROPLASTIC-RELATED"/>
    <property type="match status" value="1"/>
</dbReference>
<dbReference type="NCBIfam" id="TIGR01980">
    <property type="entry name" value="sufB"/>
    <property type="match status" value="1"/>
</dbReference>
<dbReference type="InterPro" id="IPR055346">
    <property type="entry name" value="Fe-S_cluster_assembly_SufBD"/>
</dbReference>
<dbReference type="NCBIfam" id="NF008773">
    <property type="entry name" value="PRK11814.1"/>
    <property type="match status" value="1"/>
</dbReference>
<dbReference type="InterPro" id="IPR037284">
    <property type="entry name" value="SUF_FeS_clus_asmbl_SufBD_sf"/>
</dbReference>
<dbReference type="InterPro" id="IPR000825">
    <property type="entry name" value="SUF_FeS_clus_asmbl_SufBD_core"/>
</dbReference>
<comment type="similarity">
    <text evidence="1">Belongs to the iron-sulfur cluster assembly SufBD family.</text>
</comment>
<name>A0A6B8M790_9HYPH</name>
<evidence type="ECO:0000259" key="3">
    <source>
        <dbReference type="Pfam" id="PF19295"/>
    </source>
</evidence>
<dbReference type="RefSeq" id="WP_026016517.1">
    <property type="nucleotide sequence ID" value="NZ_CP044331.1"/>
</dbReference>
<dbReference type="SUPFAM" id="SSF101960">
    <property type="entry name" value="Stabilizer of iron transporter SufD"/>
    <property type="match status" value="1"/>
</dbReference>
<feature type="domain" description="SUF system FeS cluster assembly SufBD N-terminal" evidence="3">
    <location>
        <begin position="144"/>
        <end position="210"/>
    </location>
</feature>
<protein>
    <submittedName>
        <fullName evidence="4">Fe-S cluster assembly protein SufB</fullName>
    </submittedName>
</protein>
<gene>
    <name evidence="4" type="primary">sufB</name>
    <name evidence="4" type="ORF">F7D14_15305</name>
</gene>
<dbReference type="GO" id="GO:0016226">
    <property type="term" value="P:iron-sulfur cluster assembly"/>
    <property type="evidence" value="ECO:0007669"/>
    <property type="project" value="InterPro"/>
</dbReference>
<evidence type="ECO:0000256" key="1">
    <source>
        <dbReference type="ARBA" id="ARBA00043967"/>
    </source>
</evidence>
<feature type="domain" description="SUF system FeS cluster assembly SufBD core" evidence="2">
    <location>
        <begin position="218"/>
        <end position="460"/>
    </location>
</feature>
<dbReference type="PANTHER" id="PTHR30508">
    <property type="entry name" value="FES CLUSTER ASSEMBLY PROTEIN SUF"/>
    <property type="match status" value="1"/>
</dbReference>
<dbReference type="Pfam" id="PF01458">
    <property type="entry name" value="SUFBD_core"/>
    <property type="match status" value="1"/>
</dbReference>
<proteinExistence type="inferred from homology"/>
<sequence>MAALKETVERVESIDVDAYKYGFTTDIESEKAPKGLSEDIVRFISAKKNEPDWLTEWRLEAYRRWLTMDEPNWARVHYPPIDYQDLYYYAAPKSTPGPKSLDEVDPELLRTYEKLGIPLKEQEILAGVEMRKVAVDAVFDSVSVATTFKEELAKAGVIFCPISEAVKTHPELVKKYLGSVVPVTDNFYATLNSAVFSDGSFVYIPKGVRCPMELSTYFRINEQKTGQFERTLIIADEGSYVSYLEGCTAPKRDENQLHAAVVELVALDDAEIKYSTVQNWYPGDSEGKGGIYNFVTKRGDCRGRNSHISWTQVETGSAITWKYPSCILRGDGSQGEFYSIAVSNGYQQVDSGTKMIHLGRNTKSRIVSKGISAGNSQNTYRGQVSAHRKAEGARNFTQCDSLLIGHDCGAHTVPYIESKNPSAQFEHEATTSKISEDQLFYAQQRGLSAEEATALIVNGFVRDVLQQLPMEFAVEAQKLISISLEGSVG</sequence>
<keyword evidence="5" id="KW-1185">Reference proteome</keyword>
<dbReference type="Proteomes" id="UP000422569">
    <property type="component" value="Chromosome"/>
</dbReference>
<reference evidence="4 5" key="1">
    <citation type="submission" date="2019-09" db="EMBL/GenBank/DDBJ databases">
        <title>Isolation and complete genome sequencing of Methylocystis species.</title>
        <authorList>
            <person name="Rumah B.L."/>
            <person name="Stead C.E."/>
            <person name="Stevens B.C."/>
            <person name="Minton N.P."/>
            <person name="Grosse-Honebrink A."/>
            <person name="Zhang Y."/>
        </authorList>
    </citation>
    <scope>NUCLEOTIDE SEQUENCE [LARGE SCALE GENOMIC DNA]</scope>
    <source>
        <strain evidence="4 5">BRCS2</strain>
    </source>
</reference>
<dbReference type="AlphaFoldDB" id="A0A6B8M790"/>
<accession>A0A6B8M790</accession>